<dbReference type="GO" id="GO:0005886">
    <property type="term" value="C:plasma membrane"/>
    <property type="evidence" value="ECO:0007669"/>
    <property type="project" value="UniProtKB-SubCell"/>
</dbReference>
<feature type="transmembrane region" description="Helical" evidence="10">
    <location>
        <begin position="23"/>
        <end position="43"/>
    </location>
</feature>
<evidence type="ECO:0000313" key="13">
    <source>
        <dbReference type="EMBL" id="PYF08691.1"/>
    </source>
</evidence>
<evidence type="ECO:0000256" key="11">
    <source>
        <dbReference type="RuleBase" id="RU365097"/>
    </source>
</evidence>
<comment type="function">
    <text evidence="1 11">Part of the binding-protein-dependent transport system for molybdenum; probably responsible for the translocation of the substrate across the membrane.</text>
</comment>
<dbReference type="OrthoDB" id="9774448at2"/>
<evidence type="ECO:0000256" key="3">
    <source>
        <dbReference type="ARBA" id="ARBA00007069"/>
    </source>
</evidence>
<gene>
    <name evidence="13" type="ORF">C8J30_11119</name>
</gene>
<feature type="domain" description="ABC transmembrane type-1" evidence="12">
    <location>
        <begin position="17"/>
        <end position="220"/>
    </location>
</feature>
<evidence type="ECO:0000256" key="2">
    <source>
        <dbReference type="ARBA" id="ARBA00004651"/>
    </source>
</evidence>
<name>A0A318TUY7_9RHOB</name>
<evidence type="ECO:0000256" key="6">
    <source>
        <dbReference type="ARBA" id="ARBA00022505"/>
    </source>
</evidence>
<feature type="transmembrane region" description="Helical" evidence="10">
    <location>
        <begin position="55"/>
        <end position="77"/>
    </location>
</feature>
<feature type="transmembrane region" description="Helical" evidence="10">
    <location>
        <begin position="141"/>
        <end position="163"/>
    </location>
</feature>
<evidence type="ECO:0000259" key="12">
    <source>
        <dbReference type="PROSITE" id="PS50928"/>
    </source>
</evidence>
<dbReference type="EMBL" id="QJTK01000011">
    <property type="protein sequence ID" value="PYF08691.1"/>
    <property type="molecule type" value="Genomic_DNA"/>
</dbReference>
<dbReference type="Gene3D" id="1.10.3720.10">
    <property type="entry name" value="MetI-like"/>
    <property type="match status" value="1"/>
</dbReference>
<keyword evidence="9 10" id="KW-0472">Membrane</keyword>
<evidence type="ECO:0000256" key="8">
    <source>
        <dbReference type="ARBA" id="ARBA00022989"/>
    </source>
</evidence>
<keyword evidence="5" id="KW-1003">Cell membrane</keyword>
<accession>A0A318TUY7</accession>
<keyword evidence="4 10" id="KW-0813">Transport</keyword>
<dbReference type="InterPro" id="IPR011867">
    <property type="entry name" value="ModB_ABC"/>
</dbReference>
<evidence type="ECO:0000256" key="1">
    <source>
        <dbReference type="ARBA" id="ARBA00002949"/>
    </source>
</evidence>
<dbReference type="AlphaFoldDB" id="A0A318TUY7"/>
<sequence>MEAVAAVLGDPGLAFPLGLSLRIMAATLCLHATLGVALGWALSNRHWPGRTVLDIVVTLPMVFPPIVLGFGLLMLLGRRGLGGWIEASFGAGFIFSEAGVLLASVLVGLPLVVKPVEAAISALPRNLAEAARTLGHGELSIFARVILPNIAGALGAGLLMATARSLGEVGVTLMLGGNILGRTNTISLEIYNAVSVGEFRRALVLSAALGLFSTLVLIVLRRRPAPLP</sequence>
<organism evidence="13 14">
    <name type="scientific">Rhodobacter viridis</name>
    <dbReference type="NCBI Taxonomy" id="1054202"/>
    <lineage>
        <taxon>Bacteria</taxon>
        <taxon>Pseudomonadati</taxon>
        <taxon>Pseudomonadota</taxon>
        <taxon>Alphaproteobacteria</taxon>
        <taxon>Rhodobacterales</taxon>
        <taxon>Rhodobacter group</taxon>
        <taxon>Rhodobacter</taxon>
    </lineage>
</organism>
<dbReference type="InterPro" id="IPR000515">
    <property type="entry name" value="MetI-like"/>
</dbReference>
<feature type="transmembrane region" description="Helical" evidence="10">
    <location>
        <begin position="89"/>
        <end position="113"/>
    </location>
</feature>
<dbReference type="CDD" id="cd06261">
    <property type="entry name" value="TM_PBP2"/>
    <property type="match status" value="1"/>
</dbReference>
<evidence type="ECO:0000313" key="14">
    <source>
        <dbReference type="Proteomes" id="UP000247727"/>
    </source>
</evidence>
<protein>
    <recommendedName>
        <fullName evidence="11">Molybdenum transport system permease</fullName>
    </recommendedName>
</protein>
<evidence type="ECO:0000256" key="7">
    <source>
        <dbReference type="ARBA" id="ARBA00022692"/>
    </source>
</evidence>
<dbReference type="GO" id="GO:0015098">
    <property type="term" value="F:molybdate ion transmembrane transporter activity"/>
    <property type="evidence" value="ECO:0007669"/>
    <property type="project" value="UniProtKB-UniRule"/>
</dbReference>
<evidence type="ECO:0000256" key="5">
    <source>
        <dbReference type="ARBA" id="ARBA00022475"/>
    </source>
</evidence>
<dbReference type="Pfam" id="PF00528">
    <property type="entry name" value="BPD_transp_1"/>
    <property type="match status" value="1"/>
</dbReference>
<dbReference type="RefSeq" id="WP_110806347.1">
    <property type="nucleotide sequence ID" value="NZ_QJTK01000011.1"/>
</dbReference>
<keyword evidence="7 10" id="KW-0812">Transmembrane</keyword>
<dbReference type="NCBIfam" id="TIGR02141">
    <property type="entry name" value="modB_ABC"/>
    <property type="match status" value="1"/>
</dbReference>
<keyword evidence="11" id="KW-0997">Cell inner membrane</keyword>
<evidence type="ECO:0000256" key="9">
    <source>
        <dbReference type="ARBA" id="ARBA00023136"/>
    </source>
</evidence>
<evidence type="ECO:0000256" key="10">
    <source>
        <dbReference type="RuleBase" id="RU363032"/>
    </source>
</evidence>
<keyword evidence="6 11" id="KW-0500">Molybdenum</keyword>
<dbReference type="InterPro" id="IPR035906">
    <property type="entry name" value="MetI-like_sf"/>
</dbReference>
<comment type="similarity">
    <text evidence="3 11">Belongs to the binding-protein-dependent transport system permease family. CysTW subfamily.</text>
</comment>
<reference evidence="13 14" key="1">
    <citation type="submission" date="2018-06" db="EMBL/GenBank/DDBJ databases">
        <title>Genomic Encyclopedia of Type Strains, Phase III (KMG-III): the genomes of soil and plant-associated and newly described type strains.</title>
        <authorList>
            <person name="Whitman W."/>
        </authorList>
    </citation>
    <scope>NUCLEOTIDE SEQUENCE [LARGE SCALE GENOMIC DNA]</scope>
    <source>
        <strain evidence="13 14">JA737</strain>
    </source>
</reference>
<proteinExistence type="inferred from homology"/>
<dbReference type="Proteomes" id="UP000247727">
    <property type="component" value="Unassembled WGS sequence"/>
</dbReference>
<dbReference type="PANTHER" id="PTHR30183:SF3">
    <property type="entry name" value="MOLYBDENUM TRANSPORT SYSTEM PERMEASE PROTEIN MODB"/>
    <property type="match status" value="1"/>
</dbReference>
<dbReference type="PROSITE" id="PS50928">
    <property type="entry name" value="ABC_TM1"/>
    <property type="match status" value="1"/>
</dbReference>
<dbReference type="PANTHER" id="PTHR30183">
    <property type="entry name" value="MOLYBDENUM TRANSPORT SYSTEM PERMEASE PROTEIN MODB"/>
    <property type="match status" value="1"/>
</dbReference>
<comment type="subcellular location">
    <subcellularLocation>
        <location evidence="11">Cell inner membrane</location>
        <topology evidence="11">Multi-pass membrane protein</topology>
    </subcellularLocation>
    <subcellularLocation>
        <location evidence="2 10">Cell membrane</location>
        <topology evidence="2 10">Multi-pass membrane protein</topology>
    </subcellularLocation>
</comment>
<dbReference type="SUPFAM" id="SSF161098">
    <property type="entry name" value="MetI-like"/>
    <property type="match status" value="1"/>
</dbReference>
<feature type="transmembrane region" description="Helical" evidence="10">
    <location>
        <begin position="202"/>
        <end position="220"/>
    </location>
</feature>
<keyword evidence="14" id="KW-1185">Reference proteome</keyword>
<evidence type="ECO:0000256" key="4">
    <source>
        <dbReference type="ARBA" id="ARBA00022448"/>
    </source>
</evidence>
<keyword evidence="8 10" id="KW-1133">Transmembrane helix</keyword>
<comment type="caution">
    <text evidence="13">The sequence shown here is derived from an EMBL/GenBank/DDBJ whole genome shotgun (WGS) entry which is preliminary data.</text>
</comment>